<dbReference type="GO" id="GO:0015031">
    <property type="term" value="P:protein transport"/>
    <property type="evidence" value="ECO:0007669"/>
    <property type="project" value="InterPro"/>
</dbReference>
<dbReference type="Proteomes" id="UP001465755">
    <property type="component" value="Unassembled WGS sequence"/>
</dbReference>
<keyword evidence="3 6" id="KW-0812">Transmembrane</keyword>
<accession>A0AAW1NWS0</accession>
<evidence type="ECO:0000256" key="7">
    <source>
        <dbReference type="SAM" id="Coils"/>
    </source>
</evidence>
<feature type="region of interest" description="Disordered" evidence="8">
    <location>
        <begin position="314"/>
        <end position="348"/>
    </location>
</feature>
<gene>
    <name evidence="9" type="ORF">WJX73_002561</name>
</gene>
<proteinExistence type="inferred from homology"/>
<keyword evidence="6" id="KW-1003">Cell membrane</keyword>
<keyword evidence="5 6" id="KW-0472">Membrane</keyword>
<evidence type="ECO:0000256" key="1">
    <source>
        <dbReference type="ARBA" id="ARBA00004003"/>
    </source>
</evidence>
<comment type="caution">
    <text evidence="9">The sequence shown here is derived from an EMBL/GenBank/DDBJ whole genome shotgun (WGS) entry which is preliminary data.</text>
</comment>
<evidence type="ECO:0000313" key="10">
    <source>
        <dbReference type="Proteomes" id="UP001465755"/>
    </source>
</evidence>
<dbReference type="GO" id="GO:0032588">
    <property type="term" value="C:trans-Golgi network membrane"/>
    <property type="evidence" value="ECO:0007669"/>
    <property type="project" value="TreeGrafter"/>
</dbReference>
<feature type="transmembrane region" description="Helical" evidence="6">
    <location>
        <begin position="182"/>
        <end position="202"/>
    </location>
</feature>
<dbReference type="GO" id="GO:0055038">
    <property type="term" value="C:recycling endosome membrane"/>
    <property type="evidence" value="ECO:0007669"/>
    <property type="project" value="TreeGrafter"/>
</dbReference>
<dbReference type="PANTHER" id="PTHR10687">
    <property type="entry name" value="SECRETORY CARRIER-ASSOCIATED MEMBRANE PROTEIN SCAMP"/>
    <property type="match status" value="1"/>
</dbReference>
<reference evidence="9 10" key="1">
    <citation type="journal article" date="2024" name="Nat. Commun.">
        <title>Phylogenomics reveals the evolutionary origins of lichenization in chlorophyte algae.</title>
        <authorList>
            <person name="Puginier C."/>
            <person name="Libourel C."/>
            <person name="Otte J."/>
            <person name="Skaloud P."/>
            <person name="Haon M."/>
            <person name="Grisel S."/>
            <person name="Petersen M."/>
            <person name="Berrin J.G."/>
            <person name="Delaux P.M."/>
            <person name="Dal Grande F."/>
            <person name="Keller J."/>
        </authorList>
    </citation>
    <scope>NUCLEOTIDE SEQUENCE [LARGE SCALE GENOMIC DNA]</scope>
    <source>
        <strain evidence="9 10">SAG 2036</strain>
    </source>
</reference>
<dbReference type="AlphaFoldDB" id="A0AAW1NWS0"/>
<feature type="region of interest" description="Disordered" evidence="8">
    <location>
        <begin position="1"/>
        <end position="71"/>
    </location>
</feature>
<feature type="transmembrane region" description="Helical" evidence="6">
    <location>
        <begin position="149"/>
        <end position="176"/>
    </location>
</feature>
<evidence type="ECO:0000256" key="5">
    <source>
        <dbReference type="ARBA" id="ARBA00023136"/>
    </source>
</evidence>
<comment type="subcellular location">
    <subcellularLocation>
        <location evidence="6">Cell membrane</location>
        <topology evidence="6">Multi-pass membrane protein</topology>
    </subcellularLocation>
    <subcellularLocation>
        <location evidence="6">Cytoplasmic vesicle</location>
        <location evidence="6">Secretory vesicle membrane</location>
        <topology evidence="6">Multi-pass membrane protein</topology>
    </subcellularLocation>
</comment>
<protein>
    <recommendedName>
        <fullName evidence="6">Secretory carrier-associated membrane protein</fullName>
        <shortName evidence="6">Secretory carrier membrane protein</shortName>
    </recommendedName>
</protein>
<keyword evidence="4 6" id="KW-1133">Transmembrane helix</keyword>
<evidence type="ECO:0000256" key="4">
    <source>
        <dbReference type="ARBA" id="ARBA00022989"/>
    </source>
</evidence>
<keyword evidence="10" id="KW-1185">Reference proteome</keyword>
<feature type="compositionally biased region" description="Gly residues" evidence="8">
    <location>
        <begin position="35"/>
        <end position="57"/>
    </location>
</feature>
<feature type="transmembrane region" description="Helical" evidence="6">
    <location>
        <begin position="266"/>
        <end position="286"/>
    </location>
</feature>
<keyword evidence="6" id="KW-0968">Cytoplasmic vesicle</keyword>
<dbReference type="GO" id="GO:0005886">
    <property type="term" value="C:plasma membrane"/>
    <property type="evidence" value="ECO:0007669"/>
    <property type="project" value="UniProtKB-SubCell"/>
</dbReference>
<name>A0AAW1NWS0_9CHLO</name>
<feature type="coiled-coil region" evidence="7">
    <location>
        <begin position="86"/>
        <end position="116"/>
    </location>
</feature>
<dbReference type="PANTHER" id="PTHR10687:SF2">
    <property type="entry name" value="SECRETORY CARRIER-ASSOCIATED MEMBRANE PROTEIN"/>
    <property type="match status" value="1"/>
</dbReference>
<sequence length="348" mass="37267">MPKDNPFSDNPFGTAQDDPFAAPAATGKGSPSSWGGNGGSAFSGGGNAWGSNGGGAYSGPSAPPTNAFVDLGGGGGGYGGKAGSRAEQLDLKEKELAAREEEIKRKEEELRKAGALAPKKNWPICYPILHHDIAADVPERLQHMVRKAYWSWLGFFVAVTFNWFGSLMALCVISPANGRLPGFLLANIYWFAGLPGAWILWYMRLYNAARNDRAFTYAWFFLMFLVHIAFCTWAAISPPLIYSHDWGHAGFITGIDAFDDSTFVGVLYMIGGGLWSLEVLWSIWVLKVVYFNFRRGGGGAKLQQEVAQTAVKQGLSSKGGGLFGKKAGKKPSGPLANTGASDVPSAPV</sequence>
<comment type="similarity">
    <text evidence="2 6">Belongs to the SCAMP family.</text>
</comment>
<evidence type="ECO:0000256" key="2">
    <source>
        <dbReference type="ARBA" id="ARBA00010482"/>
    </source>
</evidence>
<feature type="transmembrane region" description="Helical" evidence="6">
    <location>
        <begin position="214"/>
        <end position="236"/>
    </location>
</feature>
<organism evidence="9 10">
    <name type="scientific">Symbiochloris irregularis</name>
    <dbReference type="NCBI Taxonomy" id="706552"/>
    <lineage>
        <taxon>Eukaryota</taxon>
        <taxon>Viridiplantae</taxon>
        <taxon>Chlorophyta</taxon>
        <taxon>core chlorophytes</taxon>
        <taxon>Trebouxiophyceae</taxon>
        <taxon>Trebouxiales</taxon>
        <taxon>Trebouxiaceae</taxon>
        <taxon>Symbiochloris</taxon>
    </lineage>
</organism>
<evidence type="ECO:0000256" key="6">
    <source>
        <dbReference type="RuleBase" id="RU363122"/>
    </source>
</evidence>
<keyword evidence="7" id="KW-0175">Coiled coil</keyword>
<dbReference type="InterPro" id="IPR007273">
    <property type="entry name" value="SCAMP"/>
</dbReference>
<comment type="function">
    <text evidence="1 6">Probably involved in membrane trafficking.</text>
</comment>
<evidence type="ECO:0000313" key="9">
    <source>
        <dbReference type="EMBL" id="KAK9797735.1"/>
    </source>
</evidence>
<dbReference type="EMBL" id="JALJOQ010000105">
    <property type="protein sequence ID" value="KAK9797735.1"/>
    <property type="molecule type" value="Genomic_DNA"/>
</dbReference>
<dbReference type="GO" id="GO:0030658">
    <property type="term" value="C:transport vesicle membrane"/>
    <property type="evidence" value="ECO:0007669"/>
    <property type="project" value="UniProtKB-SubCell"/>
</dbReference>
<evidence type="ECO:0000256" key="8">
    <source>
        <dbReference type="SAM" id="MobiDB-lite"/>
    </source>
</evidence>
<dbReference type="Pfam" id="PF04144">
    <property type="entry name" value="SCAMP"/>
    <property type="match status" value="1"/>
</dbReference>
<evidence type="ECO:0000256" key="3">
    <source>
        <dbReference type="ARBA" id="ARBA00022692"/>
    </source>
</evidence>
<keyword evidence="6" id="KW-0813">Transport</keyword>